<dbReference type="EMBL" id="WKKV01000005">
    <property type="protein sequence ID" value="MSE02918.1"/>
    <property type="molecule type" value="Genomic_DNA"/>
</dbReference>
<organism evidence="1">
    <name type="scientific">Bacillus velezensis</name>
    <dbReference type="NCBI Taxonomy" id="492670"/>
    <lineage>
        <taxon>Bacteria</taxon>
        <taxon>Bacillati</taxon>
        <taxon>Bacillota</taxon>
        <taxon>Bacilli</taxon>
        <taxon>Bacillales</taxon>
        <taxon>Bacillaceae</taxon>
        <taxon>Bacillus</taxon>
        <taxon>Bacillus amyloliquefaciens group</taxon>
    </lineage>
</organism>
<comment type="caution">
    <text evidence="1">The sequence shown here is derived from an EMBL/GenBank/DDBJ whole genome shotgun (WGS) entry which is preliminary data.</text>
</comment>
<accession>A0A6A8LGA9</accession>
<evidence type="ECO:0000313" key="1">
    <source>
        <dbReference type="EMBL" id="MSE02918.1"/>
    </source>
</evidence>
<dbReference type="AlphaFoldDB" id="A0A6A8LGA9"/>
<dbReference type="NCBIfam" id="NF033880">
    <property type="entry name" value="Prli42"/>
    <property type="match status" value="1"/>
</dbReference>
<dbReference type="RefSeq" id="WP_021734205.1">
    <property type="nucleotide sequence ID" value="NZ_AP028932.1"/>
</dbReference>
<dbReference type="InterPro" id="IPR049722">
    <property type="entry name" value="Prli42-like"/>
</dbReference>
<proteinExistence type="predicted"/>
<gene>
    <name evidence="1" type="primary">prli42</name>
    <name evidence="1" type="ORF">GKC39_12660</name>
</gene>
<name>A0A6A8LGA9_BACVE</name>
<sequence length="31" mass="3463">MSQKFMKSAVIVILGVFILSTLLSGIMMYLQ</sequence>
<reference evidence="1" key="1">
    <citation type="submission" date="2019-11" db="EMBL/GenBank/DDBJ databases">
        <title>Draft Genome Sequence of Plant Growth-Promoting Rhizosphere-Associated Bacteria.</title>
        <authorList>
            <person name="Vasilyev I.Y."/>
            <person name="Radchenko V."/>
            <person name="Ilnitskaya E.V."/>
        </authorList>
    </citation>
    <scope>NUCLEOTIDE SEQUENCE</scope>
    <source>
        <strain evidence="1">VRA_517_n</strain>
    </source>
</reference>
<protein>
    <submittedName>
        <fullName evidence="1">Stressosome-associated protein Prli42</fullName>
    </submittedName>
</protein>